<name>A0ABD6D9Q1_9EURY</name>
<dbReference type="Gene3D" id="3.40.50.300">
    <property type="entry name" value="P-loop containing nucleotide triphosphate hydrolases"/>
    <property type="match status" value="2"/>
</dbReference>
<dbReference type="AlphaFoldDB" id="A0ABD6D9Q1"/>
<evidence type="ECO:0000259" key="5">
    <source>
        <dbReference type="Pfam" id="PF13476"/>
    </source>
</evidence>
<sequence>MKTVSIENIAGIRSGSATVKPGLNVVQASNFQGKSSFIASIRTVMGATGHYGDHLLTEGEDTGSVVLETNSDSYAVTVTREQGERPVRSGTPYLATDTDQVSARLFAFLGEDNPIRRAVRNGEDLTEYLQAPLELEDIDAQIRTLKEQRDAVDARIDTAETAAAELPAVQEKVTQLTTELESLRARRDELQQERVDDLQKGDPSDQLSSSKSRLQTVKNKIERIENRIERTTERKADKQSELDELTVPSEPVDSIDVEKREQRIAALRDQIHLIEDLYHANRNMLEDGDLDRITDVSRTVSGDDITCWLCGKESTKRELSGRLEAMQQTIEQLRADTNDLQEDITEYNQQQRLIEQRRSQHDRLEQERKQLGAEIQDLNGERRTYLSKRDALEDEIQALADQLDTTESQYTETLTDVKTEIRTKAARLDEARERLDTLDDRKSDLEGLREQQAGYETEIESLRTRKTETQYELKAAFDTAVSEIIDRFAPGFDHARFDIRTDPQGEIEGFELNIARDGRQTTVDALSEGEVELIGVAVALAGYRVYDVEDRTPIVLIDGISQLASAHLRKLIEYLEATTEILVTTAYPEAGDFEAHIISPDEWDVVSDRDPAPA</sequence>
<dbReference type="PANTHER" id="PTHR32114">
    <property type="entry name" value="ABC TRANSPORTER ABCH.3"/>
    <property type="match status" value="1"/>
</dbReference>
<dbReference type="InterPro" id="IPR038729">
    <property type="entry name" value="Rad50/SbcC_AAA"/>
</dbReference>
<dbReference type="RefSeq" id="WP_321169428.1">
    <property type="nucleotide sequence ID" value="NZ_JANHDJ010000004.1"/>
</dbReference>
<comment type="caution">
    <text evidence="6">The sequence shown here is derived from an EMBL/GenBank/DDBJ whole genome shotgun (WGS) entry which is preliminary data.</text>
</comment>
<dbReference type="SUPFAM" id="SSF52540">
    <property type="entry name" value="P-loop containing nucleoside triphosphate hydrolases"/>
    <property type="match status" value="2"/>
</dbReference>
<evidence type="ECO:0000313" key="7">
    <source>
        <dbReference type="Proteomes" id="UP001597052"/>
    </source>
</evidence>
<keyword evidence="1 3" id="KW-0175">Coiled coil</keyword>
<evidence type="ECO:0000313" key="6">
    <source>
        <dbReference type="EMBL" id="MFD1642952.1"/>
    </source>
</evidence>
<keyword evidence="7" id="KW-1185">Reference proteome</keyword>
<accession>A0ABD6D9Q1</accession>
<dbReference type="Pfam" id="PF13476">
    <property type="entry name" value="AAA_23"/>
    <property type="match status" value="1"/>
</dbReference>
<dbReference type="PANTHER" id="PTHR32114:SF2">
    <property type="entry name" value="ABC TRANSPORTER ABCH.3"/>
    <property type="match status" value="1"/>
</dbReference>
<feature type="region of interest" description="Disordered" evidence="4">
    <location>
        <begin position="193"/>
        <end position="214"/>
    </location>
</feature>
<evidence type="ECO:0000256" key="4">
    <source>
        <dbReference type="SAM" id="MobiDB-lite"/>
    </source>
</evidence>
<dbReference type="InterPro" id="IPR027417">
    <property type="entry name" value="P-loop_NTPase"/>
</dbReference>
<proteinExistence type="inferred from homology"/>
<protein>
    <submittedName>
        <fullName evidence="6">Archaea-specific SMC-related protein</fullName>
    </submittedName>
</protein>
<reference evidence="6 7" key="1">
    <citation type="journal article" date="2019" name="Int. J. Syst. Evol. Microbiol.">
        <title>The Global Catalogue of Microorganisms (GCM) 10K type strain sequencing project: providing services to taxonomists for standard genome sequencing and annotation.</title>
        <authorList>
            <consortium name="The Broad Institute Genomics Platform"/>
            <consortium name="The Broad Institute Genome Sequencing Center for Infectious Disease"/>
            <person name="Wu L."/>
            <person name="Ma J."/>
        </authorList>
    </citation>
    <scope>NUCLEOTIDE SEQUENCE [LARGE SCALE GENOMIC DNA]</scope>
    <source>
        <strain evidence="6 7">CGMCC 1.10593</strain>
    </source>
</reference>
<feature type="domain" description="Rad50/SbcC-type AAA" evidence="5">
    <location>
        <begin position="4"/>
        <end position="229"/>
    </location>
</feature>
<evidence type="ECO:0000256" key="3">
    <source>
        <dbReference type="SAM" id="Coils"/>
    </source>
</evidence>
<dbReference type="NCBIfam" id="NF045487">
    <property type="entry name" value="ASRP"/>
    <property type="match status" value="1"/>
</dbReference>
<comment type="similarity">
    <text evidence="2">Belongs to the Sph1/Sph2 family.</text>
</comment>
<evidence type="ECO:0000256" key="2">
    <source>
        <dbReference type="ARBA" id="ARBA00049666"/>
    </source>
</evidence>
<dbReference type="EMBL" id="JBHUDM010000004">
    <property type="protein sequence ID" value="MFD1642952.1"/>
    <property type="molecule type" value="Genomic_DNA"/>
</dbReference>
<gene>
    <name evidence="6" type="ORF">ACFSBW_13835</name>
</gene>
<feature type="coiled-coil region" evidence="3">
    <location>
        <begin position="316"/>
        <end position="465"/>
    </location>
</feature>
<dbReference type="Proteomes" id="UP001597052">
    <property type="component" value="Unassembled WGS sequence"/>
</dbReference>
<feature type="compositionally biased region" description="Polar residues" evidence="4">
    <location>
        <begin position="205"/>
        <end position="214"/>
    </location>
</feature>
<feature type="compositionally biased region" description="Basic and acidic residues" evidence="4">
    <location>
        <begin position="193"/>
        <end position="203"/>
    </location>
</feature>
<organism evidence="6 7">
    <name type="scientific">Halohasta litorea</name>
    <dbReference type="NCBI Taxonomy" id="869891"/>
    <lineage>
        <taxon>Archaea</taxon>
        <taxon>Methanobacteriati</taxon>
        <taxon>Methanobacteriota</taxon>
        <taxon>Stenosarchaea group</taxon>
        <taxon>Halobacteria</taxon>
        <taxon>Halobacteriales</taxon>
        <taxon>Haloferacaceae</taxon>
        <taxon>Halohasta</taxon>
    </lineage>
</organism>
<evidence type="ECO:0000256" key="1">
    <source>
        <dbReference type="ARBA" id="ARBA00023054"/>
    </source>
</evidence>